<evidence type="ECO:0000256" key="4">
    <source>
        <dbReference type="ARBA" id="ARBA00022960"/>
    </source>
</evidence>
<evidence type="ECO:0000256" key="7">
    <source>
        <dbReference type="PROSITE-ProRule" id="PRU00591"/>
    </source>
</evidence>
<evidence type="ECO:0000256" key="1">
    <source>
        <dbReference type="ARBA" id="ARBA00004752"/>
    </source>
</evidence>
<dbReference type="Gene3D" id="2.10.270.10">
    <property type="entry name" value="Cholin Binding"/>
    <property type="match status" value="1"/>
</dbReference>
<evidence type="ECO:0000259" key="11">
    <source>
        <dbReference type="PROSITE" id="PS52029"/>
    </source>
</evidence>
<proteinExistence type="predicted"/>
<keyword evidence="6 8" id="KW-0961">Cell wall biogenesis/degradation</keyword>
<evidence type="ECO:0000256" key="2">
    <source>
        <dbReference type="ARBA" id="ARBA00022679"/>
    </source>
</evidence>
<comment type="pathway">
    <text evidence="1 8">Cell wall biogenesis; peptidoglycan biosynthesis.</text>
</comment>
<feature type="active site" description="Nucleophile" evidence="8">
    <location>
        <position position="437"/>
    </location>
</feature>
<evidence type="ECO:0000313" key="12">
    <source>
        <dbReference type="EMBL" id="GAA6267608.1"/>
    </source>
</evidence>
<dbReference type="InterPro" id="IPR038063">
    <property type="entry name" value="Transpep_catalytic_dom"/>
</dbReference>
<evidence type="ECO:0000256" key="9">
    <source>
        <dbReference type="SAM" id="MobiDB-lite"/>
    </source>
</evidence>
<dbReference type="Gene3D" id="2.40.440.10">
    <property type="entry name" value="L,D-transpeptidase catalytic domain-like"/>
    <property type="match status" value="1"/>
</dbReference>
<dbReference type="PROSITE" id="PS52029">
    <property type="entry name" value="LD_TPASE"/>
    <property type="match status" value="1"/>
</dbReference>
<keyword evidence="10" id="KW-0732">Signal</keyword>
<keyword evidence="5 8" id="KW-0573">Peptidoglycan synthesis</keyword>
<gene>
    <name evidence="12" type="ORF">F130042H8_06680</name>
</gene>
<dbReference type="EMBL" id="BAABXL010000001">
    <property type="protein sequence ID" value="GAA6267608.1"/>
    <property type="molecule type" value="Genomic_DNA"/>
</dbReference>
<name>A0ABQ0AUA1_9FIRM</name>
<feature type="signal peptide" evidence="10">
    <location>
        <begin position="1"/>
        <end position="27"/>
    </location>
</feature>
<evidence type="ECO:0000256" key="8">
    <source>
        <dbReference type="PROSITE-ProRule" id="PRU01373"/>
    </source>
</evidence>
<dbReference type="SUPFAM" id="SSF141523">
    <property type="entry name" value="L,D-transpeptidase catalytic domain-like"/>
    <property type="match status" value="1"/>
</dbReference>
<sequence length="496" mass="54150">MQRSFRYMAFGILTASLIAGSSLAALADQESGGPGVTKPAEVSQEAPGVSGDTTNAGPGVIVTPDTGADSQGDEQGESQASGDDQSGQTQTGSETNGQAQESQTQESSQVSANQAFLQVQLLRPDMTWTDPIRDDTTILPGEGGFISMSIYANNLPGDVLYRTYSANRGWSNWAMNGGHTTWAADCPIEAVQIRLNGVFGNSFDVYYCATLSDGTACDWSKNGGTNGAMACGRYITGLRFSLWGKGTEGAVYKMDAPLVSAAPDGIQFVNGTPVFSNGTGDLFTGWVWNDRDRYYVVDNAIVTGWQYIDGYKYYFEGDGKLVQDLEPYLNSQGPFLIRINKQMNCTTVYIQDGANGFIIPYKTFLCSTGDDTPLGDHKTPEKYRWRLMNTDEYCQYCTRLDKGIPILLHSVIYEKPNPYTLKPSTYNYLGATPSHGCIRYTTEDAKWIFDHCALGTTVNVYNSDVPGPFDRPAIQKMIPETQTYDPTDVNVPENGQ</sequence>
<feature type="region of interest" description="Disordered" evidence="9">
    <location>
        <begin position="28"/>
        <end position="111"/>
    </location>
</feature>
<dbReference type="InterPro" id="IPR018337">
    <property type="entry name" value="Cell_wall/Cho-bd_repeat"/>
</dbReference>
<reference evidence="12 13" key="1">
    <citation type="submission" date="2024-04" db="EMBL/GenBank/DDBJ databases">
        <title>Defined microbial consortia suppress multidrug-resistant proinflammatory Enterobacteriaceae via ecological control.</title>
        <authorList>
            <person name="Furuichi M."/>
            <person name="Kawaguchi T."/>
            <person name="Pust M."/>
            <person name="Yasuma K."/>
            <person name="Plichta D."/>
            <person name="Hasegawa N."/>
            <person name="Ohya T."/>
            <person name="Bhattarai S."/>
            <person name="Sasajima S."/>
            <person name="Aoto Y."/>
            <person name="Tuganbaev T."/>
            <person name="Yaginuma M."/>
            <person name="Ueda M."/>
            <person name="Okahashi N."/>
            <person name="Amafuji K."/>
            <person name="Kiridooshi Y."/>
            <person name="Sugita K."/>
            <person name="Strazar M."/>
            <person name="Skelly A."/>
            <person name="Suda W."/>
            <person name="Hattori M."/>
            <person name="Nakamoto N."/>
            <person name="Caballero S."/>
            <person name="Norman J."/>
            <person name="Olle B."/>
            <person name="Tanoue T."/>
            <person name="Arita M."/>
            <person name="Bucci V."/>
            <person name="Atarashi K."/>
            <person name="Xavier R."/>
            <person name="Honda K."/>
        </authorList>
    </citation>
    <scope>NUCLEOTIDE SEQUENCE [LARGE SCALE GENOMIC DNA]</scope>
    <source>
        <strain evidence="13">f13</strain>
    </source>
</reference>
<feature type="domain" description="L,D-TPase catalytic" evidence="11">
    <location>
        <begin position="335"/>
        <end position="461"/>
    </location>
</feature>
<accession>A0ABQ0AUA1</accession>
<dbReference type="PANTHER" id="PTHR30582:SF2">
    <property type="entry name" value="L,D-TRANSPEPTIDASE YCIB-RELATED"/>
    <property type="match status" value="1"/>
</dbReference>
<evidence type="ECO:0000256" key="10">
    <source>
        <dbReference type="SAM" id="SignalP"/>
    </source>
</evidence>
<protein>
    <recommendedName>
        <fullName evidence="11">L,D-TPase catalytic domain-containing protein</fullName>
    </recommendedName>
</protein>
<evidence type="ECO:0000256" key="3">
    <source>
        <dbReference type="ARBA" id="ARBA00022737"/>
    </source>
</evidence>
<feature type="active site" description="Proton donor/acceptor" evidence="8">
    <location>
        <position position="409"/>
    </location>
</feature>
<dbReference type="Pfam" id="PF03734">
    <property type="entry name" value="YkuD"/>
    <property type="match status" value="1"/>
</dbReference>
<feature type="compositionally biased region" description="Low complexity" evidence="9">
    <location>
        <begin position="98"/>
        <end position="111"/>
    </location>
</feature>
<dbReference type="InterPro" id="IPR005490">
    <property type="entry name" value="LD_TPept_cat_dom"/>
</dbReference>
<comment type="caution">
    <text evidence="12">The sequence shown here is derived from an EMBL/GenBank/DDBJ whole genome shotgun (WGS) entry which is preliminary data.</text>
</comment>
<evidence type="ECO:0000256" key="6">
    <source>
        <dbReference type="ARBA" id="ARBA00023316"/>
    </source>
</evidence>
<dbReference type="SUPFAM" id="SSF69360">
    <property type="entry name" value="Cell wall binding repeat"/>
    <property type="match status" value="1"/>
</dbReference>
<evidence type="ECO:0000313" key="13">
    <source>
        <dbReference type="Proteomes" id="UP001600894"/>
    </source>
</evidence>
<evidence type="ECO:0000256" key="5">
    <source>
        <dbReference type="ARBA" id="ARBA00022984"/>
    </source>
</evidence>
<keyword evidence="2" id="KW-0808">Transferase</keyword>
<dbReference type="PROSITE" id="PS51170">
    <property type="entry name" value="CW"/>
    <property type="match status" value="1"/>
</dbReference>
<dbReference type="Proteomes" id="UP001600894">
    <property type="component" value="Unassembled WGS sequence"/>
</dbReference>
<organism evidence="12 13">
    <name type="scientific">Enterocloster alcoholdehydrogenati</name>
    <dbReference type="NCBI Taxonomy" id="2547410"/>
    <lineage>
        <taxon>Bacteria</taxon>
        <taxon>Bacillati</taxon>
        <taxon>Bacillota</taxon>
        <taxon>Clostridia</taxon>
        <taxon>Lachnospirales</taxon>
        <taxon>Lachnospiraceae</taxon>
        <taxon>Enterocloster</taxon>
    </lineage>
</organism>
<dbReference type="CDD" id="cd16913">
    <property type="entry name" value="YkuD_like"/>
    <property type="match status" value="1"/>
</dbReference>
<feature type="chain" id="PRO_5047049056" description="L,D-TPase catalytic domain-containing protein" evidence="10">
    <location>
        <begin position="28"/>
        <end position="496"/>
    </location>
</feature>
<keyword evidence="4 8" id="KW-0133">Cell shape</keyword>
<feature type="repeat" description="Cell wall-binding" evidence="7">
    <location>
        <begin position="302"/>
        <end position="321"/>
    </location>
</feature>
<keyword evidence="3" id="KW-0677">Repeat</keyword>
<keyword evidence="13" id="KW-1185">Reference proteome</keyword>
<feature type="compositionally biased region" description="Polar residues" evidence="9">
    <location>
        <begin position="77"/>
        <end position="97"/>
    </location>
</feature>
<dbReference type="PANTHER" id="PTHR30582">
    <property type="entry name" value="L,D-TRANSPEPTIDASE"/>
    <property type="match status" value="1"/>
</dbReference>
<dbReference type="InterPro" id="IPR050979">
    <property type="entry name" value="LD-transpeptidase"/>
</dbReference>
<dbReference type="RefSeq" id="WP_178302440.1">
    <property type="nucleotide sequence ID" value="NZ_BAABXL010000001.1"/>
</dbReference>